<dbReference type="Proteomes" id="UP000182658">
    <property type="component" value="Unassembled WGS sequence"/>
</dbReference>
<dbReference type="InParanoid" id="A0A1J7II91"/>
<keyword evidence="2" id="KW-1185">Reference proteome</keyword>
<name>A0A1J7II91_9PEZI</name>
<accession>A0A1J7II91</accession>
<dbReference type="AlphaFoldDB" id="A0A1J7II91"/>
<evidence type="ECO:0000313" key="2">
    <source>
        <dbReference type="Proteomes" id="UP000182658"/>
    </source>
</evidence>
<proteinExistence type="predicted"/>
<gene>
    <name evidence="1" type="ORF">CONLIGDRAFT_429564</name>
</gene>
<reference evidence="1 2" key="1">
    <citation type="submission" date="2016-10" db="EMBL/GenBank/DDBJ databases">
        <title>Draft genome sequence of Coniochaeta ligniaria NRRL30616, a lignocellulolytic fungus for bioabatement of inhibitors in plant biomass hydrolysates.</title>
        <authorList>
            <consortium name="DOE Joint Genome Institute"/>
            <person name="Jimenez D.J."/>
            <person name="Hector R.E."/>
            <person name="Riley R."/>
            <person name="Sun H."/>
            <person name="Grigoriev I.V."/>
            <person name="Van Elsas J.D."/>
            <person name="Nichols N.N."/>
        </authorList>
    </citation>
    <scope>NUCLEOTIDE SEQUENCE [LARGE SCALE GENOMIC DNA]</scope>
    <source>
        <strain evidence="1 2">NRRL 30616</strain>
    </source>
</reference>
<sequence length="87" mass="9401">MRVCRYLTVHTAYAVLQQASRCRCRPAAMFGCSLQCAATGMRLCLVVRCSSHSRNPCYTTAGGTASDAAIRMITGQPPACRSSLARR</sequence>
<protein>
    <submittedName>
        <fullName evidence="1">Uncharacterized protein</fullName>
    </submittedName>
</protein>
<dbReference type="EMBL" id="KV875099">
    <property type="protein sequence ID" value="OIW27431.1"/>
    <property type="molecule type" value="Genomic_DNA"/>
</dbReference>
<evidence type="ECO:0000313" key="1">
    <source>
        <dbReference type="EMBL" id="OIW27431.1"/>
    </source>
</evidence>
<organism evidence="1 2">
    <name type="scientific">Coniochaeta ligniaria NRRL 30616</name>
    <dbReference type="NCBI Taxonomy" id="1408157"/>
    <lineage>
        <taxon>Eukaryota</taxon>
        <taxon>Fungi</taxon>
        <taxon>Dikarya</taxon>
        <taxon>Ascomycota</taxon>
        <taxon>Pezizomycotina</taxon>
        <taxon>Sordariomycetes</taxon>
        <taxon>Sordariomycetidae</taxon>
        <taxon>Coniochaetales</taxon>
        <taxon>Coniochaetaceae</taxon>
        <taxon>Coniochaeta</taxon>
    </lineage>
</organism>